<dbReference type="Gene3D" id="1.10.10.60">
    <property type="entry name" value="Homeodomain-like"/>
    <property type="match status" value="1"/>
</dbReference>
<dbReference type="InterPro" id="IPR017930">
    <property type="entry name" value="Myb_dom"/>
</dbReference>
<dbReference type="EMBL" id="JXRR01000014">
    <property type="protein sequence ID" value="KIL47612.1"/>
    <property type="molecule type" value="Genomic_DNA"/>
</dbReference>
<dbReference type="PANTHER" id="PTHR41302:SF2">
    <property type="entry name" value="PRESPORE SPECIFIC TRANSCRIPTIONAL ACTIVATOR RSFA"/>
    <property type="match status" value="1"/>
</dbReference>
<dbReference type="Proteomes" id="UP000031972">
    <property type="component" value="Unassembled WGS sequence"/>
</dbReference>
<dbReference type="AlphaFoldDB" id="A0A0C2VFE3"/>
<dbReference type="Pfam" id="PF13921">
    <property type="entry name" value="Myb_DNA-bind_6"/>
    <property type="match status" value="1"/>
</dbReference>
<evidence type="ECO:0000259" key="3">
    <source>
        <dbReference type="PROSITE" id="PS51294"/>
    </source>
</evidence>
<dbReference type="InterPro" id="IPR009057">
    <property type="entry name" value="Homeodomain-like_sf"/>
</dbReference>
<dbReference type="PROSITE" id="PS50090">
    <property type="entry name" value="MYB_LIKE"/>
    <property type="match status" value="1"/>
</dbReference>
<name>A0A0C2VFE3_9BACL</name>
<dbReference type="NCBIfam" id="TIGR02894">
    <property type="entry name" value="DNA_bind_RsfA"/>
    <property type="match status" value="1"/>
</dbReference>
<keyword evidence="5" id="KW-1185">Reference proteome</keyword>
<dbReference type="OrthoDB" id="2845592at2"/>
<protein>
    <submittedName>
        <fullName evidence="4">Uncharacterized protein</fullName>
    </submittedName>
</protein>
<evidence type="ECO:0000313" key="5">
    <source>
        <dbReference type="Proteomes" id="UP000031972"/>
    </source>
</evidence>
<reference evidence="4 5" key="1">
    <citation type="submission" date="2015-01" db="EMBL/GenBank/DDBJ databases">
        <title>Jeotgalibacillus campisalis genome sequencing.</title>
        <authorList>
            <person name="Goh K.M."/>
            <person name="Chan K.-G."/>
            <person name="Yaakop A.S."/>
            <person name="Ee R."/>
            <person name="Gan H.M."/>
            <person name="Chan C.S."/>
        </authorList>
    </citation>
    <scope>NUCLEOTIDE SEQUENCE [LARGE SCALE GENOMIC DNA]</scope>
    <source>
        <strain evidence="4 5">SF-57</strain>
    </source>
</reference>
<proteinExistence type="predicted"/>
<dbReference type="PANTHER" id="PTHR41302">
    <property type="entry name" value="PRESPORE-SPECIFIC TRANSCRIPTIONAL REGULATOR RSFA-RELATED"/>
    <property type="match status" value="1"/>
</dbReference>
<dbReference type="PROSITE" id="PS51294">
    <property type="entry name" value="HTH_MYB"/>
    <property type="match status" value="1"/>
</dbReference>
<evidence type="ECO:0000259" key="2">
    <source>
        <dbReference type="PROSITE" id="PS50090"/>
    </source>
</evidence>
<feature type="coiled-coil region" evidence="1">
    <location>
        <begin position="123"/>
        <end position="157"/>
    </location>
</feature>
<dbReference type="CDD" id="cd00167">
    <property type="entry name" value="SANT"/>
    <property type="match status" value="1"/>
</dbReference>
<evidence type="ECO:0000256" key="1">
    <source>
        <dbReference type="SAM" id="Coils"/>
    </source>
</evidence>
<sequence length="205" mass="23837">MTKLRQDGWTEEEDRWLEDAVLSHIRNGSTQLRAFEEIAQKVNRTPAACGFRWNSCLRKECQQQIDQAKKERYASRKAATPAAPAAAVKTSLNWSAEEMTSQLANWIERISSHDHTVDWKEKYYKAEQSLENATREKEKLEMKIQGLEEDYRALLYLIEKARKLGVEEGKEEAYEAPVFKMEPNGNLFRLNRNPTRTEQNEAVDL</sequence>
<feature type="domain" description="HTH myb-type" evidence="3">
    <location>
        <begin position="1"/>
        <end position="61"/>
    </location>
</feature>
<comment type="caution">
    <text evidence="4">The sequence shown here is derived from an EMBL/GenBank/DDBJ whole genome shotgun (WGS) entry which is preliminary data.</text>
</comment>
<dbReference type="PATRIC" id="fig|220754.4.peg.1799"/>
<dbReference type="RefSeq" id="WP_052476907.1">
    <property type="nucleotide sequence ID" value="NZ_JXRR01000014.1"/>
</dbReference>
<accession>A0A0C2VFE3</accession>
<evidence type="ECO:0000313" key="4">
    <source>
        <dbReference type="EMBL" id="KIL47612.1"/>
    </source>
</evidence>
<dbReference type="SMART" id="SM00717">
    <property type="entry name" value="SANT"/>
    <property type="match status" value="1"/>
</dbReference>
<keyword evidence="1" id="KW-0175">Coiled coil</keyword>
<gene>
    <name evidence="4" type="ORF">KR50_17790</name>
</gene>
<dbReference type="InterPro" id="IPR014243">
    <property type="entry name" value="RsfA-like"/>
</dbReference>
<feature type="domain" description="Myb-like" evidence="2">
    <location>
        <begin position="1"/>
        <end position="57"/>
    </location>
</feature>
<dbReference type="InterPro" id="IPR001005">
    <property type="entry name" value="SANT/Myb"/>
</dbReference>
<organism evidence="4 5">
    <name type="scientific">Jeotgalibacillus campisalis</name>
    <dbReference type="NCBI Taxonomy" id="220754"/>
    <lineage>
        <taxon>Bacteria</taxon>
        <taxon>Bacillati</taxon>
        <taxon>Bacillota</taxon>
        <taxon>Bacilli</taxon>
        <taxon>Bacillales</taxon>
        <taxon>Caryophanaceae</taxon>
        <taxon>Jeotgalibacillus</taxon>
    </lineage>
</organism>
<dbReference type="SUPFAM" id="SSF46689">
    <property type="entry name" value="Homeodomain-like"/>
    <property type="match status" value="1"/>
</dbReference>